<feature type="region of interest" description="Disordered" evidence="1">
    <location>
        <begin position="28"/>
        <end position="89"/>
    </location>
</feature>
<dbReference type="EMBL" id="BMXL01000016">
    <property type="protein sequence ID" value="GHD29598.1"/>
    <property type="molecule type" value="Genomic_DNA"/>
</dbReference>
<reference evidence="3 4" key="1">
    <citation type="journal article" date="2014" name="Int. J. Syst. Evol. Microbiol.">
        <title>Complete genome sequence of Corynebacterium casei LMG S-19264T (=DSM 44701T), isolated from a smear-ripened cheese.</title>
        <authorList>
            <consortium name="US DOE Joint Genome Institute (JGI-PGF)"/>
            <person name="Walter F."/>
            <person name="Albersmeier A."/>
            <person name="Kalinowski J."/>
            <person name="Ruckert C."/>
        </authorList>
    </citation>
    <scope>NUCLEOTIDE SEQUENCE [LARGE SCALE GENOMIC DNA]</scope>
    <source>
        <strain evidence="3 4">KCTC 19473</strain>
    </source>
</reference>
<name>A0A918XFQ1_9ACTN</name>
<proteinExistence type="predicted"/>
<evidence type="ECO:0000256" key="2">
    <source>
        <dbReference type="SAM" id="SignalP"/>
    </source>
</evidence>
<organism evidence="3 4">
    <name type="scientific">Nocardiopsis kunsanensis</name>
    <dbReference type="NCBI Taxonomy" id="141693"/>
    <lineage>
        <taxon>Bacteria</taxon>
        <taxon>Bacillati</taxon>
        <taxon>Actinomycetota</taxon>
        <taxon>Actinomycetes</taxon>
        <taxon>Streptosporangiales</taxon>
        <taxon>Nocardiopsidaceae</taxon>
        <taxon>Nocardiopsis</taxon>
    </lineage>
</organism>
<dbReference type="Proteomes" id="UP000654947">
    <property type="component" value="Unassembled WGS sequence"/>
</dbReference>
<dbReference type="RefSeq" id="WP_193518187.1">
    <property type="nucleotide sequence ID" value="NZ_BMXL01000016.1"/>
</dbReference>
<dbReference type="AlphaFoldDB" id="A0A918XFQ1"/>
<feature type="signal peptide" evidence="2">
    <location>
        <begin position="1"/>
        <end position="24"/>
    </location>
</feature>
<sequence length="229" mass="24540">MIRSARRHRLALGLAAAGSALTLAACGADESVDAEDTAAEEAAVEDEEPEDIEEGSAGDGEWNTGEIPDELPRLDDGDLPDEEPDSEASLSDKIAWEAFNDVADVGVIVDPDAAWECPDIEGEEGEEATCTVTYFGEDFDYEVTMEGGGGFIVNYEAALPEGPIVREAAENAIRYSAETEEVRCDMDEVLRTPLDTDDVVQCEARDGDDTIDYSIGVNGYGTMNPSPEM</sequence>
<protein>
    <recommendedName>
        <fullName evidence="5">DUF4333 domain-containing protein</fullName>
    </recommendedName>
</protein>
<evidence type="ECO:0008006" key="5">
    <source>
        <dbReference type="Google" id="ProtNLM"/>
    </source>
</evidence>
<feature type="compositionally biased region" description="Acidic residues" evidence="1">
    <location>
        <begin position="30"/>
        <end position="56"/>
    </location>
</feature>
<feature type="chain" id="PRO_5039277108" description="DUF4333 domain-containing protein" evidence="2">
    <location>
        <begin position="25"/>
        <end position="229"/>
    </location>
</feature>
<comment type="caution">
    <text evidence="3">The sequence shown here is derived from an EMBL/GenBank/DDBJ whole genome shotgun (WGS) entry which is preliminary data.</text>
</comment>
<keyword evidence="2" id="KW-0732">Signal</keyword>
<gene>
    <name evidence="3" type="ORF">GCM10007147_30760</name>
</gene>
<accession>A0A918XFQ1</accession>
<evidence type="ECO:0000313" key="3">
    <source>
        <dbReference type="EMBL" id="GHD29598.1"/>
    </source>
</evidence>
<keyword evidence="4" id="KW-1185">Reference proteome</keyword>
<evidence type="ECO:0000313" key="4">
    <source>
        <dbReference type="Proteomes" id="UP000654947"/>
    </source>
</evidence>
<evidence type="ECO:0000256" key="1">
    <source>
        <dbReference type="SAM" id="MobiDB-lite"/>
    </source>
</evidence>
<dbReference type="PROSITE" id="PS51257">
    <property type="entry name" value="PROKAR_LIPOPROTEIN"/>
    <property type="match status" value="1"/>
</dbReference>
<feature type="compositionally biased region" description="Acidic residues" evidence="1">
    <location>
        <begin position="77"/>
        <end position="86"/>
    </location>
</feature>